<dbReference type="KEGG" id="cdep:91084438"/>
<dbReference type="GeneID" id="91084438"/>
<dbReference type="InterPro" id="IPR029044">
    <property type="entry name" value="Nucleotide-diphossugar_trans"/>
</dbReference>
<evidence type="ECO:0000313" key="3">
    <source>
        <dbReference type="Proteomes" id="UP000094043"/>
    </source>
</evidence>
<comment type="similarity">
    <text evidence="1">Belongs to the glycosyltransferase 32 family.</text>
</comment>
<evidence type="ECO:0000313" key="2">
    <source>
        <dbReference type="EMBL" id="WVN85080.1"/>
    </source>
</evidence>
<name>A0AAJ8LWP2_9TREE</name>
<dbReference type="AlphaFoldDB" id="A0AAJ8LWP2"/>
<reference evidence="2" key="2">
    <citation type="journal article" date="2022" name="Elife">
        <title>Obligate sexual reproduction of a homothallic fungus closely related to the Cryptococcus pathogenic species complex.</title>
        <authorList>
            <person name="Passer A.R."/>
            <person name="Clancey S.A."/>
            <person name="Shea T."/>
            <person name="David-Palma M."/>
            <person name="Averette A.F."/>
            <person name="Boekhout T."/>
            <person name="Porcel B.M."/>
            <person name="Nowrousian M."/>
            <person name="Cuomo C.A."/>
            <person name="Sun S."/>
            <person name="Heitman J."/>
            <person name="Coelho M.A."/>
        </authorList>
    </citation>
    <scope>NUCLEOTIDE SEQUENCE</scope>
    <source>
        <strain evidence="2">CBS 7841</strain>
    </source>
</reference>
<dbReference type="GO" id="GO:0000136">
    <property type="term" value="C:mannan polymerase complex"/>
    <property type="evidence" value="ECO:0007669"/>
    <property type="project" value="TreeGrafter"/>
</dbReference>
<evidence type="ECO:0008006" key="4">
    <source>
        <dbReference type="Google" id="ProtNLM"/>
    </source>
</evidence>
<protein>
    <recommendedName>
        <fullName evidence="4">Alpha 1,6-mannosyltransferase</fullName>
    </recommendedName>
</protein>
<dbReference type="PANTHER" id="PTHR31834:SF1">
    <property type="entry name" value="INITIATION-SPECIFIC ALPHA-1,6-MANNOSYLTRANSFERASE"/>
    <property type="match status" value="1"/>
</dbReference>
<reference evidence="2" key="3">
    <citation type="submission" date="2024-01" db="EMBL/GenBank/DDBJ databases">
        <authorList>
            <person name="Coelho M.A."/>
            <person name="David-Palma M."/>
            <person name="Shea T."/>
            <person name="Sun S."/>
            <person name="Cuomo C.A."/>
            <person name="Heitman J."/>
        </authorList>
    </citation>
    <scope>NUCLEOTIDE SEQUENCE</scope>
    <source>
        <strain evidence="2">CBS 7841</strain>
    </source>
</reference>
<keyword evidence="3" id="KW-1185">Reference proteome</keyword>
<dbReference type="Pfam" id="PF04488">
    <property type="entry name" value="Gly_transf_sug"/>
    <property type="match status" value="1"/>
</dbReference>
<reference evidence="2" key="1">
    <citation type="submission" date="2016-06" db="EMBL/GenBank/DDBJ databases">
        <authorList>
            <person name="Cuomo C."/>
            <person name="Litvintseva A."/>
            <person name="Heitman J."/>
            <person name="Chen Y."/>
            <person name="Sun S."/>
            <person name="Springer D."/>
            <person name="Dromer F."/>
            <person name="Young S."/>
            <person name="Zeng Q."/>
            <person name="Chapman S."/>
            <person name="Gujja S."/>
            <person name="Saif S."/>
            <person name="Birren B."/>
        </authorList>
    </citation>
    <scope>NUCLEOTIDE SEQUENCE</scope>
    <source>
        <strain evidence="2">CBS 7841</strain>
    </source>
</reference>
<dbReference type="EMBL" id="CP143784">
    <property type="protein sequence ID" value="WVN85080.1"/>
    <property type="molecule type" value="Genomic_DNA"/>
</dbReference>
<dbReference type="SUPFAM" id="SSF53448">
    <property type="entry name" value="Nucleotide-diphospho-sugar transferases"/>
    <property type="match status" value="1"/>
</dbReference>
<sequence length="125" mass="14174">MEELGIQLEGSTLDDTDLHTSNKLPNQYQSWTTLNPDWTVLYVEDEMIDSWLADGLKLAENKDSEGPVALKEMLWLKSHWGVIRADLFRYLALFLSGGLYTDTDTASVVPITHGPNTHVYRCPTF</sequence>
<accession>A0AAJ8LWP2</accession>
<proteinExistence type="inferred from homology"/>
<dbReference type="GO" id="GO:0006487">
    <property type="term" value="P:protein N-linked glycosylation"/>
    <property type="evidence" value="ECO:0007669"/>
    <property type="project" value="TreeGrafter"/>
</dbReference>
<dbReference type="RefSeq" id="XP_066065781.1">
    <property type="nucleotide sequence ID" value="XM_066209684.1"/>
</dbReference>
<dbReference type="Proteomes" id="UP000094043">
    <property type="component" value="Chromosome 1"/>
</dbReference>
<dbReference type="InterPro" id="IPR039367">
    <property type="entry name" value="Och1-like"/>
</dbReference>
<dbReference type="GO" id="GO:0000009">
    <property type="term" value="F:alpha-1,6-mannosyltransferase activity"/>
    <property type="evidence" value="ECO:0007669"/>
    <property type="project" value="InterPro"/>
</dbReference>
<evidence type="ECO:0000256" key="1">
    <source>
        <dbReference type="ARBA" id="ARBA00009003"/>
    </source>
</evidence>
<organism evidence="2 3">
    <name type="scientific">Cryptococcus depauperatus CBS 7841</name>
    <dbReference type="NCBI Taxonomy" id="1295531"/>
    <lineage>
        <taxon>Eukaryota</taxon>
        <taxon>Fungi</taxon>
        <taxon>Dikarya</taxon>
        <taxon>Basidiomycota</taxon>
        <taxon>Agaricomycotina</taxon>
        <taxon>Tremellomycetes</taxon>
        <taxon>Tremellales</taxon>
        <taxon>Cryptococcaceae</taxon>
        <taxon>Cryptococcus</taxon>
    </lineage>
</organism>
<dbReference type="Gene3D" id="3.90.550.20">
    <property type="match status" value="1"/>
</dbReference>
<dbReference type="InterPro" id="IPR007577">
    <property type="entry name" value="GlycoTrfase_DXD_sugar-bd_CS"/>
</dbReference>
<gene>
    <name evidence="2" type="ORF">L203_100222</name>
</gene>
<dbReference type="PANTHER" id="PTHR31834">
    <property type="entry name" value="INITIATION-SPECIFIC ALPHA-1,6-MANNOSYLTRANSFERASE"/>
    <property type="match status" value="1"/>
</dbReference>